<accession>A0A5C1YA71</accession>
<name>A0A5C1YA71_9MICO</name>
<evidence type="ECO:0000313" key="4">
    <source>
        <dbReference type="Proteomes" id="UP000322159"/>
    </source>
</evidence>
<dbReference type="InterPro" id="IPR000086">
    <property type="entry name" value="NUDIX_hydrolase_dom"/>
</dbReference>
<reference evidence="3 4" key="1">
    <citation type="submission" date="2019-09" db="EMBL/GenBank/DDBJ databases">
        <title>Genome sequencing of strain KACC 19322.</title>
        <authorList>
            <person name="Heo J."/>
            <person name="Kim S.-J."/>
            <person name="Kim J.-S."/>
            <person name="Hong S.-B."/>
            <person name="Kwon S.-W."/>
        </authorList>
    </citation>
    <scope>NUCLEOTIDE SEQUENCE [LARGE SCALE GENOMIC DNA]</scope>
    <source>
        <strain evidence="3 4">KACC 19322</strain>
    </source>
</reference>
<dbReference type="PANTHER" id="PTHR11839:SF31">
    <property type="entry name" value="ADP-RIBOSE PYROPHOSPHATASE"/>
    <property type="match status" value="1"/>
</dbReference>
<dbReference type="Proteomes" id="UP000322159">
    <property type="component" value="Chromosome"/>
</dbReference>
<dbReference type="SUPFAM" id="SSF55811">
    <property type="entry name" value="Nudix"/>
    <property type="match status" value="1"/>
</dbReference>
<dbReference type="EMBL" id="CP043504">
    <property type="protein sequence ID" value="QEO10831.1"/>
    <property type="molecule type" value="Genomic_DNA"/>
</dbReference>
<dbReference type="PANTHER" id="PTHR11839">
    <property type="entry name" value="UDP/ADP-SUGAR PYROPHOSPHATASE"/>
    <property type="match status" value="1"/>
</dbReference>
<keyword evidence="4" id="KW-1185">Reference proteome</keyword>
<dbReference type="GO" id="GO:0006753">
    <property type="term" value="P:nucleoside phosphate metabolic process"/>
    <property type="evidence" value="ECO:0007669"/>
    <property type="project" value="TreeGrafter"/>
</dbReference>
<dbReference type="GO" id="GO:0016787">
    <property type="term" value="F:hydrolase activity"/>
    <property type="evidence" value="ECO:0007669"/>
    <property type="project" value="UniProtKB-KW"/>
</dbReference>
<proteinExistence type="predicted"/>
<evidence type="ECO:0000259" key="2">
    <source>
        <dbReference type="PROSITE" id="PS51462"/>
    </source>
</evidence>
<dbReference type="AlphaFoldDB" id="A0A5C1YA71"/>
<keyword evidence="1 3" id="KW-0378">Hydrolase</keyword>
<dbReference type="OrthoDB" id="9806150at2"/>
<organism evidence="3 4">
    <name type="scientific">Protaetiibacter larvae</name>
    <dbReference type="NCBI Taxonomy" id="2592654"/>
    <lineage>
        <taxon>Bacteria</taxon>
        <taxon>Bacillati</taxon>
        <taxon>Actinomycetota</taxon>
        <taxon>Actinomycetes</taxon>
        <taxon>Micrococcales</taxon>
        <taxon>Microbacteriaceae</taxon>
        <taxon>Protaetiibacter</taxon>
    </lineage>
</organism>
<sequence length="186" mass="20483">MSGPLADLPETAEVVGRQRVYAGRVWDVVRERFRFAGHELERDFVAHTGAVAVLAVSEDGKVLLINQYRHPIRSRDWELPAGLLDVPGEEPLEAAKRELAEEVDLVASEWRELLTFATSPGGSDEHVVVFEARGLTAAPEAYARTEEEAQLVRRWASLDEVVEAALAGRIRNSILLLAVLAAHARG</sequence>
<dbReference type="KEGG" id="lyk:FLP23_07760"/>
<protein>
    <submittedName>
        <fullName evidence="3">NUDIX hydrolase</fullName>
    </submittedName>
</protein>
<dbReference type="InterPro" id="IPR015797">
    <property type="entry name" value="NUDIX_hydrolase-like_dom_sf"/>
</dbReference>
<dbReference type="Gene3D" id="3.90.79.10">
    <property type="entry name" value="Nucleoside Triphosphate Pyrophosphohydrolase"/>
    <property type="match status" value="1"/>
</dbReference>
<dbReference type="PROSITE" id="PS51462">
    <property type="entry name" value="NUDIX"/>
    <property type="match status" value="1"/>
</dbReference>
<gene>
    <name evidence="3" type="ORF">FLP23_07760</name>
</gene>
<dbReference type="GO" id="GO:0005829">
    <property type="term" value="C:cytosol"/>
    <property type="evidence" value="ECO:0007669"/>
    <property type="project" value="TreeGrafter"/>
</dbReference>
<dbReference type="Pfam" id="PF00293">
    <property type="entry name" value="NUDIX"/>
    <property type="match status" value="1"/>
</dbReference>
<dbReference type="GO" id="GO:0019693">
    <property type="term" value="P:ribose phosphate metabolic process"/>
    <property type="evidence" value="ECO:0007669"/>
    <property type="project" value="TreeGrafter"/>
</dbReference>
<evidence type="ECO:0000313" key="3">
    <source>
        <dbReference type="EMBL" id="QEO10831.1"/>
    </source>
</evidence>
<feature type="domain" description="Nudix hydrolase" evidence="2">
    <location>
        <begin position="46"/>
        <end position="178"/>
    </location>
</feature>
<evidence type="ECO:0000256" key="1">
    <source>
        <dbReference type="ARBA" id="ARBA00022801"/>
    </source>
</evidence>